<feature type="compositionally biased region" description="Low complexity" evidence="1">
    <location>
        <begin position="134"/>
        <end position="145"/>
    </location>
</feature>
<feature type="compositionally biased region" description="Basic and acidic residues" evidence="1">
    <location>
        <begin position="92"/>
        <end position="101"/>
    </location>
</feature>
<gene>
    <name evidence="2" type="ORF">MB901379_03882</name>
</gene>
<dbReference type="EMBL" id="LR130759">
    <property type="protein sequence ID" value="VDM90286.1"/>
    <property type="molecule type" value="Genomic_DNA"/>
</dbReference>
<name>A0A3S4BGP3_9MYCO</name>
<accession>A0A3S4BGP3</accession>
<keyword evidence="3" id="KW-1185">Reference proteome</keyword>
<dbReference type="KEGG" id="mbai:MB901379_03882"/>
<sequence length="242" mass="25440" precursor="true">MKMTVRRRRRKTPLDTTPTTIDVTPGIAVFFDGAQRSGRLHAVPQHLARKWQRQRWVSIVCSEPASAGVASNAINNRSTVAQAAATTAPSLRESDELRDTSTDPGAGPPPPPPGKGGTPRGSVKNGLYGSQKFSAAVADSADKVSNPLSDNVTHVDDGGSDGVSEPSFAHDLPVGPLTGSGPARTGSRVCPNCLSPVSGRRKWCSEACRVQAYRGRMADETPARLRGEPALYVDGVTDASAT</sequence>
<reference evidence="3" key="1">
    <citation type="submission" date="2018-02" db="EMBL/GenBank/DDBJ databases">
        <authorList>
            <person name="Seth-Smith MB H."/>
            <person name="Seth-Smith H."/>
        </authorList>
    </citation>
    <scope>NUCLEOTIDE SEQUENCE [LARGE SCALE GENOMIC DNA]</scope>
</reference>
<evidence type="ECO:0000313" key="2">
    <source>
        <dbReference type="EMBL" id="VDM90286.1"/>
    </source>
</evidence>
<evidence type="ECO:0000256" key="1">
    <source>
        <dbReference type="SAM" id="MobiDB-lite"/>
    </source>
</evidence>
<organism evidence="2 3">
    <name type="scientific">Mycobacterium basiliense</name>
    <dbReference type="NCBI Taxonomy" id="2094119"/>
    <lineage>
        <taxon>Bacteria</taxon>
        <taxon>Bacillati</taxon>
        <taxon>Actinomycetota</taxon>
        <taxon>Actinomycetes</taxon>
        <taxon>Mycobacteriales</taxon>
        <taxon>Mycobacteriaceae</taxon>
        <taxon>Mycobacterium</taxon>
    </lineage>
</organism>
<dbReference type="Proteomes" id="UP000269998">
    <property type="component" value="Chromosome"/>
</dbReference>
<evidence type="ECO:0000313" key="3">
    <source>
        <dbReference type="Proteomes" id="UP000269998"/>
    </source>
</evidence>
<feature type="region of interest" description="Disordered" evidence="1">
    <location>
        <begin position="81"/>
        <end position="173"/>
    </location>
</feature>
<dbReference type="AlphaFoldDB" id="A0A3S4BGP3"/>
<proteinExistence type="predicted"/>
<protein>
    <submittedName>
        <fullName evidence="2">Uncharacterized protein</fullName>
    </submittedName>
</protein>